<dbReference type="Proteomes" id="UP000655208">
    <property type="component" value="Unassembled WGS sequence"/>
</dbReference>
<evidence type="ECO:0000313" key="2">
    <source>
        <dbReference type="Proteomes" id="UP000655208"/>
    </source>
</evidence>
<dbReference type="AlphaFoldDB" id="A0A917WKW5"/>
<accession>A0A917WKW5</accession>
<reference evidence="1" key="1">
    <citation type="journal article" date="2014" name="Int. J. Syst. Evol. Microbiol.">
        <title>Complete genome sequence of Corynebacterium casei LMG S-19264T (=DSM 44701T), isolated from a smear-ripened cheese.</title>
        <authorList>
            <consortium name="US DOE Joint Genome Institute (JGI-PGF)"/>
            <person name="Walter F."/>
            <person name="Albersmeier A."/>
            <person name="Kalinowski J."/>
            <person name="Ruckert C."/>
        </authorList>
    </citation>
    <scope>NUCLEOTIDE SEQUENCE</scope>
    <source>
        <strain evidence="1">CGMCC 4.7308</strain>
    </source>
</reference>
<proteinExistence type="predicted"/>
<reference evidence="1" key="2">
    <citation type="submission" date="2020-09" db="EMBL/GenBank/DDBJ databases">
        <authorList>
            <person name="Sun Q."/>
            <person name="Zhou Y."/>
        </authorList>
    </citation>
    <scope>NUCLEOTIDE SEQUENCE</scope>
    <source>
        <strain evidence="1">CGMCC 4.7308</strain>
    </source>
</reference>
<comment type="caution">
    <text evidence="1">The sequence shown here is derived from an EMBL/GenBank/DDBJ whole genome shotgun (WGS) entry which is preliminary data.</text>
</comment>
<name>A0A917WKW5_9ACTN</name>
<sequence>MVGAYPSTVSLRRAARWDGLLATKVGFAAETPFGPDDLREVADAVRPLREAAGLPWEGYDVVAEGTSEPGAAGVDTVARWIEAGATWWVESDWAMGDDAVARHRRRIDAGPPRP</sequence>
<keyword evidence="2" id="KW-1185">Reference proteome</keyword>
<dbReference type="EMBL" id="BMNA01000008">
    <property type="protein sequence ID" value="GGM11011.1"/>
    <property type="molecule type" value="Genomic_DNA"/>
</dbReference>
<protein>
    <submittedName>
        <fullName evidence="1">Uncharacterized protein</fullName>
    </submittedName>
</protein>
<gene>
    <name evidence="1" type="ORF">GCM10011594_33700</name>
</gene>
<evidence type="ECO:0000313" key="1">
    <source>
        <dbReference type="EMBL" id="GGM11011.1"/>
    </source>
</evidence>
<organism evidence="1 2">
    <name type="scientific">Nakamurella endophytica</name>
    <dbReference type="NCBI Taxonomy" id="1748367"/>
    <lineage>
        <taxon>Bacteria</taxon>
        <taxon>Bacillati</taxon>
        <taxon>Actinomycetota</taxon>
        <taxon>Actinomycetes</taxon>
        <taxon>Nakamurellales</taxon>
        <taxon>Nakamurellaceae</taxon>
        <taxon>Nakamurella</taxon>
    </lineage>
</organism>